<evidence type="ECO:0000313" key="3">
    <source>
        <dbReference type="Proteomes" id="UP000002051"/>
    </source>
</evidence>
<accession>A0A072UDC2</accession>
<dbReference type="EnsemblPlants" id="KEH27088">
    <property type="protein sequence ID" value="KEH27088"/>
    <property type="gene ID" value="MTR_6g086245"/>
</dbReference>
<reference evidence="2" key="3">
    <citation type="submission" date="2015-04" db="UniProtKB">
        <authorList>
            <consortium name="EnsemblPlants"/>
        </authorList>
    </citation>
    <scope>IDENTIFICATION</scope>
    <source>
        <strain evidence="2">cv. Jemalong A17</strain>
    </source>
</reference>
<gene>
    <name evidence="1" type="ordered locus">MTR_6g086245</name>
</gene>
<reference evidence="1 3" key="2">
    <citation type="journal article" date="2014" name="BMC Genomics">
        <title>An improved genome release (version Mt4.0) for the model legume Medicago truncatula.</title>
        <authorList>
            <person name="Tang H."/>
            <person name="Krishnakumar V."/>
            <person name="Bidwell S."/>
            <person name="Rosen B."/>
            <person name="Chan A."/>
            <person name="Zhou S."/>
            <person name="Gentzbittel L."/>
            <person name="Childs K.L."/>
            <person name="Yandell M."/>
            <person name="Gundlach H."/>
            <person name="Mayer K.F."/>
            <person name="Schwartz D.C."/>
            <person name="Town C.D."/>
        </authorList>
    </citation>
    <scope>GENOME REANNOTATION</scope>
    <source>
        <strain evidence="1">A17</strain>
        <strain evidence="2 3">cv. Jemalong A17</strain>
    </source>
</reference>
<keyword evidence="3" id="KW-1185">Reference proteome</keyword>
<dbReference type="HOGENOM" id="CLU_2674862_0_0_1"/>
<evidence type="ECO:0000313" key="2">
    <source>
        <dbReference type="EnsemblPlants" id="KEH27088"/>
    </source>
</evidence>
<dbReference type="EMBL" id="CM001222">
    <property type="protein sequence ID" value="KEH27088.1"/>
    <property type="molecule type" value="Genomic_DNA"/>
</dbReference>
<dbReference type="AlphaFoldDB" id="A0A072UDC2"/>
<organism evidence="1 3">
    <name type="scientific">Medicago truncatula</name>
    <name type="common">Barrel medic</name>
    <name type="synonym">Medicago tribuloides</name>
    <dbReference type="NCBI Taxonomy" id="3880"/>
    <lineage>
        <taxon>Eukaryota</taxon>
        <taxon>Viridiplantae</taxon>
        <taxon>Streptophyta</taxon>
        <taxon>Embryophyta</taxon>
        <taxon>Tracheophyta</taxon>
        <taxon>Spermatophyta</taxon>
        <taxon>Magnoliopsida</taxon>
        <taxon>eudicotyledons</taxon>
        <taxon>Gunneridae</taxon>
        <taxon>Pentapetalae</taxon>
        <taxon>rosids</taxon>
        <taxon>fabids</taxon>
        <taxon>Fabales</taxon>
        <taxon>Fabaceae</taxon>
        <taxon>Papilionoideae</taxon>
        <taxon>50 kb inversion clade</taxon>
        <taxon>NPAAA clade</taxon>
        <taxon>Hologalegina</taxon>
        <taxon>IRL clade</taxon>
        <taxon>Trifolieae</taxon>
        <taxon>Medicago</taxon>
    </lineage>
</organism>
<reference evidence="1 3" key="1">
    <citation type="journal article" date="2011" name="Nature">
        <title>The Medicago genome provides insight into the evolution of rhizobial symbioses.</title>
        <authorList>
            <person name="Young N.D."/>
            <person name="Debelle F."/>
            <person name="Oldroyd G.E."/>
            <person name="Geurts R."/>
            <person name="Cannon S.B."/>
            <person name="Udvardi M.K."/>
            <person name="Benedito V.A."/>
            <person name="Mayer K.F."/>
            <person name="Gouzy J."/>
            <person name="Schoof H."/>
            <person name="Van de Peer Y."/>
            <person name="Proost S."/>
            <person name="Cook D.R."/>
            <person name="Meyers B.C."/>
            <person name="Spannagl M."/>
            <person name="Cheung F."/>
            <person name="De Mita S."/>
            <person name="Krishnakumar V."/>
            <person name="Gundlach H."/>
            <person name="Zhou S."/>
            <person name="Mudge J."/>
            <person name="Bharti A.K."/>
            <person name="Murray J.D."/>
            <person name="Naoumkina M.A."/>
            <person name="Rosen B."/>
            <person name="Silverstein K.A."/>
            <person name="Tang H."/>
            <person name="Rombauts S."/>
            <person name="Zhao P.X."/>
            <person name="Zhou P."/>
            <person name="Barbe V."/>
            <person name="Bardou P."/>
            <person name="Bechner M."/>
            <person name="Bellec A."/>
            <person name="Berger A."/>
            <person name="Berges H."/>
            <person name="Bidwell S."/>
            <person name="Bisseling T."/>
            <person name="Choisne N."/>
            <person name="Couloux A."/>
            <person name="Denny R."/>
            <person name="Deshpande S."/>
            <person name="Dai X."/>
            <person name="Doyle J.J."/>
            <person name="Dudez A.M."/>
            <person name="Farmer A.D."/>
            <person name="Fouteau S."/>
            <person name="Franken C."/>
            <person name="Gibelin C."/>
            <person name="Gish J."/>
            <person name="Goldstein S."/>
            <person name="Gonzalez A.J."/>
            <person name="Green P.J."/>
            <person name="Hallab A."/>
            <person name="Hartog M."/>
            <person name="Hua A."/>
            <person name="Humphray S.J."/>
            <person name="Jeong D.H."/>
            <person name="Jing Y."/>
            <person name="Jocker A."/>
            <person name="Kenton S.M."/>
            <person name="Kim D.J."/>
            <person name="Klee K."/>
            <person name="Lai H."/>
            <person name="Lang C."/>
            <person name="Lin S."/>
            <person name="Macmil S.L."/>
            <person name="Magdelenat G."/>
            <person name="Matthews L."/>
            <person name="McCorrison J."/>
            <person name="Monaghan E.L."/>
            <person name="Mun J.H."/>
            <person name="Najar F.Z."/>
            <person name="Nicholson C."/>
            <person name="Noirot C."/>
            <person name="O'Bleness M."/>
            <person name="Paule C.R."/>
            <person name="Poulain J."/>
            <person name="Prion F."/>
            <person name="Qin B."/>
            <person name="Qu C."/>
            <person name="Retzel E.F."/>
            <person name="Riddle C."/>
            <person name="Sallet E."/>
            <person name="Samain S."/>
            <person name="Samson N."/>
            <person name="Sanders I."/>
            <person name="Saurat O."/>
            <person name="Scarpelli C."/>
            <person name="Schiex T."/>
            <person name="Segurens B."/>
            <person name="Severin A.J."/>
            <person name="Sherrier D.J."/>
            <person name="Shi R."/>
            <person name="Sims S."/>
            <person name="Singer S.R."/>
            <person name="Sinharoy S."/>
            <person name="Sterck L."/>
            <person name="Viollet A."/>
            <person name="Wang B.B."/>
            <person name="Wang K."/>
            <person name="Wang M."/>
            <person name="Wang X."/>
            <person name="Warfsmann J."/>
            <person name="Weissenbach J."/>
            <person name="White D.D."/>
            <person name="White J.D."/>
            <person name="Wiley G.B."/>
            <person name="Wincker P."/>
            <person name="Xing Y."/>
            <person name="Yang L."/>
            <person name="Yao Z."/>
            <person name="Ying F."/>
            <person name="Zhai J."/>
            <person name="Zhou L."/>
            <person name="Zuber A."/>
            <person name="Denarie J."/>
            <person name="Dixon R.A."/>
            <person name="May G.D."/>
            <person name="Schwartz D.C."/>
            <person name="Rogers J."/>
            <person name="Quetier F."/>
            <person name="Town C.D."/>
            <person name="Roe B.A."/>
        </authorList>
    </citation>
    <scope>NUCLEOTIDE SEQUENCE [LARGE SCALE GENOMIC DNA]</scope>
    <source>
        <strain evidence="1">A17</strain>
        <strain evidence="2 3">cv. Jemalong A17</strain>
    </source>
</reference>
<dbReference type="Proteomes" id="UP000002051">
    <property type="component" value="Chromosome 6"/>
</dbReference>
<sequence length="75" mass="8722">MEDNARVSSIHQKGTLYDAKILLIFVINTQSVTYEVVDELAQCMSVSYRKYRKQLMLMMMMMRTHTLVSADNLSE</sequence>
<evidence type="ECO:0000313" key="1">
    <source>
        <dbReference type="EMBL" id="KEH27088.1"/>
    </source>
</evidence>
<proteinExistence type="predicted"/>
<name>A0A072UDC2_MEDTR</name>
<protein>
    <submittedName>
        <fullName evidence="1 2">Uncharacterized protein</fullName>
    </submittedName>
</protein>